<dbReference type="PANTHER" id="PTHR12526">
    <property type="entry name" value="GLYCOSYLTRANSFERASE"/>
    <property type="match status" value="1"/>
</dbReference>
<dbReference type="EMBL" id="MWQN01000004">
    <property type="protein sequence ID" value="OPC77142.1"/>
    <property type="molecule type" value="Genomic_DNA"/>
</dbReference>
<dbReference type="GO" id="GO:0016757">
    <property type="term" value="F:glycosyltransferase activity"/>
    <property type="evidence" value="ECO:0007669"/>
    <property type="project" value="InterPro"/>
</dbReference>
<organism evidence="4 5">
    <name type="scientific">Embleya scabrispora</name>
    <dbReference type="NCBI Taxonomy" id="159449"/>
    <lineage>
        <taxon>Bacteria</taxon>
        <taxon>Bacillati</taxon>
        <taxon>Actinomycetota</taxon>
        <taxon>Actinomycetes</taxon>
        <taxon>Kitasatosporales</taxon>
        <taxon>Streptomycetaceae</taxon>
        <taxon>Embleya</taxon>
    </lineage>
</organism>
<protein>
    <recommendedName>
        <fullName evidence="1">D-inositol 3-phosphate glycosyltransferase</fullName>
    </recommendedName>
</protein>
<evidence type="ECO:0000259" key="3">
    <source>
        <dbReference type="Pfam" id="PF00534"/>
    </source>
</evidence>
<dbReference type="Proteomes" id="UP000190037">
    <property type="component" value="Unassembled WGS sequence"/>
</dbReference>
<dbReference type="PANTHER" id="PTHR12526:SF595">
    <property type="entry name" value="BLL5217 PROTEIN"/>
    <property type="match status" value="1"/>
</dbReference>
<dbReference type="SUPFAM" id="SSF53756">
    <property type="entry name" value="UDP-Glycosyltransferase/glycogen phosphorylase"/>
    <property type="match status" value="1"/>
</dbReference>
<evidence type="ECO:0000313" key="4">
    <source>
        <dbReference type="EMBL" id="OPC77142.1"/>
    </source>
</evidence>
<keyword evidence="2" id="KW-0808">Transferase</keyword>
<dbReference type="STRING" id="159449.B4N89_42035"/>
<evidence type="ECO:0000256" key="1">
    <source>
        <dbReference type="ARBA" id="ARBA00021292"/>
    </source>
</evidence>
<keyword evidence="5" id="KW-1185">Reference proteome</keyword>
<name>A0A1T3NK37_9ACTN</name>
<dbReference type="Gene3D" id="3.40.50.2000">
    <property type="entry name" value="Glycogen Phosphorylase B"/>
    <property type="match status" value="2"/>
</dbReference>
<gene>
    <name evidence="4" type="ORF">B4N89_42035</name>
</gene>
<accession>A0A1T3NK37</accession>
<dbReference type="InterPro" id="IPR001296">
    <property type="entry name" value="Glyco_trans_1"/>
</dbReference>
<comment type="caution">
    <text evidence="4">The sequence shown here is derived from an EMBL/GenBank/DDBJ whole genome shotgun (WGS) entry which is preliminary data.</text>
</comment>
<feature type="domain" description="Glycosyl transferase family 1" evidence="3">
    <location>
        <begin position="186"/>
        <end position="308"/>
    </location>
</feature>
<evidence type="ECO:0000313" key="5">
    <source>
        <dbReference type="Proteomes" id="UP000190037"/>
    </source>
</evidence>
<dbReference type="Pfam" id="PF00534">
    <property type="entry name" value="Glycos_transf_1"/>
    <property type="match status" value="1"/>
</dbReference>
<sequence>MVRAYLPVPRPPDIPYAPLDVAVDVALGLQRRGHDVDFYAPLGSVLDVPVKTLGMRSLVTTVDEWVAWLADIKPHLHYVAWLRDFAMARDMFECASRGVYDVLLFHHPEVALPFVERYPRVRVVSVLHDPLFPWYADMFAAHRSPASHLVSISDRQRNGRDDLPFAATIHHGVDVDTYAFGVAEADAPLLFAGRITPEKGAAEAVRLALAAGRELVLCGGYFPAQEKYFEDTVRPFLGSQIRYAGYQERENLVSYDQQASALLAPIDCEESFGLTMIEAMACGTPVLTLDRGSVPEVVKHRETGFIASDLRELERSITGIADISRRRCREHVVGNFTTDHMITRYENLFTDLVYGGHTRA</sequence>
<evidence type="ECO:0000256" key="2">
    <source>
        <dbReference type="ARBA" id="ARBA00022679"/>
    </source>
</evidence>
<proteinExistence type="predicted"/>
<dbReference type="AlphaFoldDB" id="A0A1T3NK37"/>
<reference evidence="4 5" key="1">
    <citation type="submission" date="2017-03" db="EMBL/GenBank/DDBJ databases">
        <title>Draft genome sequence of Streptomyces scabrisporus NF3, endophyte isolated from Amphipterygium adstringens.</title>
        <authorList>
            <person name="Vazquez M."/>
            <person name="Ceapa C.D."/>
            <person name="Rodriguez Luna D."/>
            <person name="Sanchez Esquivel S."/>
        </authorList>
    </citation>
    <scope>NUCLEOTIDE SEQUENCE [LARGE SCALE GENOMIC DNA]</scope>
    <source>
        <strain evidence="4 5">NF3</strain>
    </source>
</reference>